<evidence type="ECO:0000313" key="2">
    <source>
        <dbReference type="Proteomes" id="UP001153269"/>
    </source>
</evidence>
<evidence type="ECO:0000313" key="1">
    <source>
        <dbReference type="EMBL" id="CAB1455908.1"/>
    </source>
</evidence>
<accession>A0A9N7Z540</accession>
<sequence>MICSLPSRQQKAGAAPGENGFPLGSHFLRHLSPLPVCEEQVALLAGSTASEVAALPVLAESIPVPASNPT</sequence>
<keyword evidence="2" id="KW-1185">Reference proteome</keyword>
<dbReference type="AlphaFoldDB" id="A0A9N7Z540"/>
<reference evidence="1" key="1">
    <citation type="submission" date="2020-03" db="EMBL/GenBank/DDBJ databases">
        <authorList>
            <person name="Weist P."/>
        </authorList>
    </citation>
    <scope>NUCLEOTIDE SEQUENCE</scope>
</reference>
<protein>
    <submittedName>
        <fullName evidence="1">Uncharacterized protein</fullName>
    </submittedName>
</protein>
<name>A0A9N7Z540_PLEPL</name>
<dbReference type="EMBL" id="CADEAL010004276">
    <property type="protein sequence ID" value="CAB1455908.1"/>
    <property type="molecule type" value="Genomic_DNA"/>
</dbReference>
<gene>
    <name evidence="1" type="ORF">PLEPLA_LOCUS43689</name>
</gene>
<comment type="caution">
    <text evidence="1">The sequence shown here is derived from an EMBL/GenBank/DDBJ whole genome shotgun (WGS) entry which is preliminary data.</text>
</comment>
<organism evidence="1 2">
    <name type="scientific">Pleuronectes platessa</name>
    <name type="common">European plaice</name>
    <dbReference type="NCBI Taxonomy" id="8262"/>
    <lineage>
        <taxon>Eukaryota</taxon>
        <taxon>Metazoa</taxon>
        <taxon>Chordata</taxon>
        <taxon>Craniata</taxon>
        <taxon>Vertebrata</taxon>
        <taxon>Euteleostomi</taxon>
        <taxon>Actinopterygii</taxon>
        <taxon>Neopterygii</taxon>
        <taxon>Teleostei</taxon>
        <taxon>Neoteleostei</taxon>
        <taxon>Acanthomorphata</taxon>
        <taxon>Carangaria</taxon>
        <taxon>Pleuronectiformes</taxon>
        <taxon>Pleuronectoidei</taxon>
        <taxon>Pleuronectidae</taxon>
        <taxon>Pleuronectes</taxon>
    </lineage>
</organism>
<dbReference type="Proteomes" id="UP001153269">
    <property type="component" value="Unassembled WGS sequence"/>
</dbReference>
<proteinExistence type="predicted"/>